<evidence type="ECO:0000313" key="2">
    <source>
        <dbReference type="Proteomes" id="UP001291653"/>
    </source>
</evidence>
<reference evidence="1 2" key="1">
    <citation type="submission" date="2022-10" db="EMBL/GenBank/DDBJ databases">
        <title>Draft genome sequence of Streptomyces sp. YSPA8.</title>
        <authorList>
            <person name="Moriuchi R."/>
            <person name="Dohra H."/>
            <person name="Yamamura H."/>
            <person name="Kodani S."/>
        </authorList>
    </citation>
    <scope>NUCLEOTIDE SEQUENCE [LARGE SCALE GENOMIC DNA]</scope>
    <source>
        <strain evidence="1 2">YSPA8</strain>
    </source>
</reference>
<accession>A0ABQ5NXJ0</accession>
<dbReference type="RefSeq" id="WP_323447153.1">
    <property type="nucleotide sequence ID" value="NZ_BSBI01000004.1"/>
</dbReference>
<gene>
    <name evidence="1" type="ORF">SYYSPA8_12310</name>
</gene>
<evidence type="ECO:0000313" key="1">
    <source>
        <dbReference type="EMBL" id="GLF95081.1"/>
    </source>
</evidence>
<protein>
    <submittedName>
        <fullName evidence="1">Uncharacterized protein</fullName>
    </submittedName>
</protein>
<comment type="caution">
    <text evidence="1">The sequence shown here is derived from an EMBL/GenBank/DDBJ whole genome shotgun (WGS) entry which is preliminary data.</text>
</comment>
<dbReference type="Proteomes" id="UP001291653">
    <property type="component" value="Unassembled WGS sequence"/>
</dbReference>
<sequence>MAYHLRFFFEYGVDHTPLWPGTSGDPGLASAYGYPCEPERLPITPAVRTELSRLCDLYQSSLDWDDPMGPSPWTREQWTSFEQSSDTLLDTLRRDLGNGWTVEDLRT</sequence>
<dbReference type="EMBL" id="BSBI01000004">
    <property type="protein sequence ID" value="GLF95081.1"/>
    <property type="molecule type" value="Genomic_DNA"/>
</dbReference>
<keyword evidence="2" id="KW-1185">Reference proteome</keyword>
<name>A0ABQ5NXJ0_9ACTN</name>
<organism evidence="1 2">
    <name type="scientific">Streptomyces yaizuensis</name>
    <dbReference type="NCBI Taxonomy" id="2989713"/>
    <lineage>
        <taxon>Bacteria</taxon>
        <taxon>Bacillati</taxon>
        <taxon>Actinomycetota</taxon>
        <taxon>Actinomycetes</taxon>
        <taxon>Kitasatosporales</taxon>
        <taxon>Streptomycetaceae</taxon>
        <taxon>Streptomyces</taxon>
    </lineage>
</organism>
<proteinExistence type="predicted"/>